<feature type="domain" description="SnoaL-like" evidence="1">
    <location>
        <begin position="17"/>
        <end position="93"/>
    </location>
</feature>
<organism evidence="2 3">
    <name type="scientific">Spartinivicinus marinus</name>
    <dbReference type="NCBI Taxonomy" id="2994442"/>
    <lineage>
        <taxon>Bacteria</taxon>
        <taxon>Pseudomonadati</taxon>
        <taxon>Pseudomonadota</taxon>
        <taxon>Gammaproteobacteria</taxon>
        <taxon>Oceanospirillales</taxon>
        <taxon>Zooshikellaceae</taxon>
        <taxon>Spartinivicinus</taxon>
    </lineage>
</organism>
<dbReference type="EMBL" id="JACCKB010000037">
    <property type="protein sequence ID" value="NYZ68221.1"/>
    <property type="molecule type" value="Genomic_DNA"/>
</dbReference>
<proteinExistence type="predicted"/>
<dbReference type="InterPro" id="IPR032710">
    <property type="entry name" value="NTF2-like_dom_sf"/>
</dbReference>
<dbReference type="InterPro" id="IPR037401">
    <property type="entry name" value="SnoaL-like"/>
</dbReference>
<keyword evidence="3" id="KW-1185">Reference proteome</keyword>
<accession>A0A853IE47</accession>
<protein>
    <submittedName>
        <fullName evidence="2">Nuclear transport factor 2 family protein</fullName>
    </submittedName>
</protein>
<dbReference type="RefSeq" id="WP_180570238.1">
    <property type="nucleotide sequence ID" value="NZ_JACCKB010000037.1"/>
</dbReference>
<dbReference type="SUPFAM" id="SSF54427">
    <property type="entry name" value="NTF2-like"/>
    <property type="match status" value="1"/>
</dbReference>
<reference evidence="2 3" key="1">
    <citation type="submission" date="2020-07" db="EMBL/GenBank/DDBJ databases">
        <title>Endozoicomonas sp. nov., isolated from sediment.</title>
        <authorList>
            <person name="Gu T."/>
        </authorList>
    </citation>
    <scope>NUCLEOTIDE SEQUENCE [LARGE SCALE GENOMIC DNA]</scope>
    <source>
        <strain evidence="2 3">SM1973</strain>
    </source>
</reference>
<sequence>MSHVKSIEEQVLATSKQWIETFNKGDAKGCSEGYIVDAVMDARPVGQFVGRESILAFWQQFIQSTGAADLIYKDINIEVLDENNAVLSANWQMNVGRGYISKELWQRQENDQWLLVEDDFTVVEQF</sequence>
<comment type="caution">
    <text evidence="2">The sequence shown here is derived from an EMBL/GenBank/DDBJ whole genome shotgun (WGS) entry which is preliminary data.</text>
</comment>
<dbReference type="Pfam" id="PF12680">
    <property type="entry name" value="SnoaL_2"/>
    <property type="match status" value="1"/>
</dbReference>
<dbReference type="Gene3D" id="3.10.450.50">
    <property type="match status" value="1"/>
</dbReference>
<name>A0A853IE47_9GAMM</name>
<gene>
    <name evidence="2" type="ORF">H0A36_19565</name>
</gene>
<dbReference type="AlphaFoldDB" id="A0A853IE47"/>
<dbReference type="Proteomes" id="UP000569732">
    <property type="component" value="Unassembled WGS sequence"/>
</dbReference>
<evidence type="ECO:0000259" key="1">
    <source>
        <dbReference type="Pfam" id="PF12680"/>
    </source>
</evidence>
<evidence type="ECO:0000313" key="3">
    <source>
        <dbReference type="Proteomes" id="UP000569732"/>
    </source>
</evidence>
<evidence type="ECO:0000313" key="2">
    <source>
        <dbReference type="EMBL" id="NYZ68221.1"/>
    </source>
</evidence>